<evidence type="ECO:0000256" key="1">
    <source>
        <dbReference type="ARBA" id="ARBA00005046"/>
    </source>
</evidence>
<gene>
    <name evidence="12" type="ORF">DRW07_05955</name>
</gene>
<proteinExistence type="inferred from homology"/>
<dbReference type="GO" id="GO:0030366">
    <property type="term" value="F:molybdopterin synthase activity"/>
    <property type="evidence" value="ECO:0007669"/>
    <property type="project" value="UniProtKB-EC"/>
</dbReference>
<dbReference type="Pfam" id="PF02391">
    <property type="entry name" value="MoaE"/>
    <property type="match status" value="1"/>
</dbReference>
<dbReference type="Gene3D" id="3.90.1170.40">
    <property type="entry name" value="Molybdopterin biosynthesis MoaE subunit"/>
    <property type="match status" value="1"/>
</dbReference>
<keyword evidence="5" id="KW-0501">Molybdenum cofactor biosynthesis</keyword>
<protein>
    <recommendedName>
        <fullName evidence="4">Molybdopterin synthase catalytic subunit</fullName>
        <ecNumber evidence="3">2.8.1.12</ecNumber>
    </recommendedName>
    <alternativeName>
        <fullName evidence="9">MPT synthase subunit 2</fullName>
    </alternativeName>
    <alternativeName>
        <fullName evidence="7">Molybdenum cofactor biosynthesis protein E</fullName>
    </alternativeName>
    <alternativeName>
        <fullName evidence="8">Molybdopterin-converting factor large subunit</fullName>
    </alternativeName>
    <alternativeName>
        <fullName evidence="10">Molybdopterin-converting factor subunit 2</fullName>
    </alternativeName>
</protein>
<dbReference type="AlphaFoldDB" id="A0A3N5Z8D5"/>
<evidence type="ECO:0000256" key="9">
    <source>
        <dbReference type="ARBA" id="ARBA00030781"/>
    </source>
</evidence>
<comment type="pathway">
    <text evidence="1">Cofactor biosynthesis; molybdopterin biosynthesis.</text>
</comment>
<keyword evidence="13" id="KW-1185">Reference proteome</keyword>
<comment type="catalytic activity">
    <reaction evidence="11">
        <text>2 [molybdopterin-synthase sulfur-carrier protein]-C-terminal-Gly-aminoethanethioate + cyclic pyranopterin phosphate + H2O = molybdopterin + 2 [molybdopterin-synthase sulfur-carrier protein]-C-terminal Gly-Gly + 2 H(+)</text>
        <dbReference type="Rhea" id="RHEA:26333"/>
        <dbReference type="Rhea" id="RHEA-COMP:12202"/>
        <dbReference type="Rhea" id="RHEA-COMP:19907"/>
        <dbReference type="ChEBI" id="CHEBI:15377"/>
        <dbReference type="ChEBI" id="CHEBI:15378"/>
        <dbReference type="ChEBI" id="CHEBI:58698"/>
        <dbReference type="ChEBI" id="CHEBI:59648"/>
        <dbReference type="ChEBI" id="CHEBI:90778"/>
        <dbReference type="ChEBI" id="CHEBI:232372"/>
        <dbReference type="EC" id="2.8.1.12"/>
    </reaction>
</comment>
<dbReference type="GO" id="GO:0006777">
    <property type="term" value="P:Mo-molybdopterin cofactor biosynthetic process"/>
    <property type="evidence" value="ECO:0007669"/>
    <property type="project" value="UniProtKB-KW"/>
</dbReference>
<evidence type="ECO:0000256" key="11">
    <source>
        <dbReference type="ARBA" id="ARBA00049878"/>
    </source>
</evidence>
<sequence length="156" mass="17202">MVVATIQFEPLNIGQLQAQLFEQTKGAGACVCFTGSVRDYNKHGAIEGIELEHYPGMTEKALLALAASTQKKFNCDGVAIVHRVGKVLNHEPIVWVGTASAHREAAFNAAMYAMDALKQSVPLWKREWSGQHATWVDSKAADVKAFERWQTSVEDE</sequence>
<dbReference type="PANTHER" id="PTHR23404">
    <property type="entry name" value="MOLYBDOPTERIN SYNTHASE RELATED"/>
    <property type="match status" value="1"/>
</dbReference>
<dbReference type="UniPathway" id="UPA00344"/>
<evidence type="ECO:0000313" key="13">
    <source>
        <dbReference type="Proteomes" id="UP000275281"/>
    </source>
</evidence>
<dbReference type="EMBL" id="RPOK01000002">
    <property type="protein sequence ID" value="RPJ67084.1"/>
    <property type="molecule type" value="Genomic_DNA"/>
</dbReference>
<evidence type="ECO:0000256" key="6">
    <source>
        <dbReference type="ARBA" id="ARBA00026066"/>
    </source>
</evidence>
<evidence type="ECO:0000256" key="10">
    <source>
        <dbReference type="ARBA" id="ARBA00032474"/>
    </source>
</evidence>
<evidence type="ECO:0000256" key="5">
    <source>
        <dbReference type="ARBA" id="ARBA00023150"/>
    </source>
</evidence>
<evidence type="ECO:0000256" key="8">
    <source>
        <dbReference type="ARBA" id="ARBA00030407"/>
    </source>
</evidence>
<accession>A0A3N5Z8D5</accession>
<comment type="caution">
    <text evidence="12">The sequence shown here is derived from an EMBL/GenBank/DDBJ whole genome shotgun (WGS) entry which is preliminary data.</text>
</comment>
<dbReference type="InterPro" id="IPR036563">
    <property type="entry name" value="MoaE_sf"/>
</dbReference>
<dbReference type="EC" id="2.8.1.12" evidence="3"/>
<reference evidence="12 13" key="1">
    <citation type="submission" date="2018-11" db="EMBL/GenBank/DDBJ databases">
        <authorList>
            <person name="Ye M.-Q."/>
            <person name="Du Z.-J."/>
        </authorList>
    </citation>
    <scope>NUCLEOTIDE SEQUENCE [LARGE SCALE GENOMIC DNA]</scope>
    <source>
        <strain evidence="12 13">U0105</strain>
    </source>
</reference>
<evidence type="ECO:0000256" key="3">
    <source>
        <dbReference type="ARBA" id="ARBA00011950"/>
    </source>
</evidence>
<dbReference type="OrthoDB" id="9803224at2"/>
<dbReference type="InterPro" id="IPR003448">
    <property type="entry name" value="Mopterin_biosynth_MoaE"/>
</dbReference>
<name>A0A3N5Z8D5_9ALTE</name>
<evidence type="ECO:0000256" key="2">
    <source>
        <dbReference type="ARBA" id="ARBA00005426"/>
    </source>
</evidence>
<dbReference type="RefSeq" id="WP_124026989.1">
    <property type="nucleotide sequence ID" value="NZ_JBHRSN010000015.1"/>
</dbReference>
<comment type="subunit">
    <text evidence="6">Heterotetramer of 2 MoaD subunits and 2 MoaE subunits. Also stable as homodimer. The enzyme changes between these two forms during catalysis.</text>
</comment>
<evidence type="ECO:0000313" key="12">
    <source>
        <dbReference type="EMBL" id="RPJ67084.1"/>
    </source>
</evidence>
<evidence type="ECO:0000256" key="4">
    <source>
        <dbReference type="ARBA" id="ARBA00013858"/>
    </source>
</evidence>
<dbReference type="SUPFAM" id="SSF54690">
    <property type="entry name" value="Molybdopterin synthase subunit MoaE"/>
    <property type="match status" value="1"/>
</dbReference>
<dbReference type="Proteomes" id="UP000275281">
    <property type="component" value="Unassembled WGS sequence"/>
</dbReference>
<evidence type="ECO:0000256" key="7">
    <source>
        <dbReference type="ARBA" id="ARBA00029745"/>
    </source>
</evidence>
<dbReference type="CDD" id="cd00756">
    <property type="entry name" value="MoaE"/>
    <property type="match status" value="1"/>
</dbReference>
<comment type="similarity">
    <text evidence="2">Belongs to the MoaE family.</text>
</comment>
<organism evidence="12 13">
    <name type="scientific">Alteromonas sediminis</name>
    <dbReference type="NCBI Taxonomy" id="2259342"/>
    <lineage>
        <taxon>Bacteria</taxon>
        <taxon>Pseudomonadati</taxon>
        <taxon>Pseudomonadota</taxon>
        <taxon>Gammaproteobacteria</taxon>
        <taxon>Alteromonadales</taxon>
        <taxon>Alteromonadaceae</taxon>
        <taxon>Alteromonas/Salinimonas group</taxon>
        <taxon>Alteromonas</taxon>
    </lineage>
</organism>